<protein>
    <recommendedName>
        <fullName evidence="2">GP-PDE domain-containing protein</fullName>
    </recommendedName>
</protein>
<reference evidence="4" key="1">
    <citation type="journal article" date="2019" name="Int. J. Syst. Evol. Microbiol.">
        <title>The Global Catalogue of Microorganisms (GCM) 10K type strain sequencing project: providing services to taxonomists for standard genome sequencing and annotation.</title>
        <authorList>
            <consortium name="The Broad Institute Genomics Platform"/>
            <consortium name="The Broad Institute Genome Sequencing Center for Infectious Disease"/>
            <person name="Wu L."/>
            <person name="Ma J."/>
        </authorList>
    </citation>
    <scope>NUCLEOTIDE SEQUENCE [LARGE SCALE GENOMIC DNA]</scope>
    <source>
        <strain evidence="4">CGMCC 1.10131</strain>
    </source>
</reference>
<feature type="domain" description="GP-PDE" evidence="2">
    <location>
        <begin position="96"/>
        <end position="388"/>
    </location>
</feature>
<evidence type="ECO:0000313" key="4">
    <source>
        <dbReference type="Proteomes" id="UP000651977"/>
    </source>
</evidence>
<dbReference type="InterPro" id="IPR030395">
    <property type="entry name" value="GP_PDE_dom"/>
</dbReference>
<evidence type="ECO:0000259" key="2">
    <source>
        <dbReference type="PROSITE" id="PS51704"/>
    </source>
</evidence>
<dbReference type="Proteomes" id="UP000651977">
    <property type="component" value="Unassembled WGS sequence"/>
</dbReference>
<keyword evidence="1" id="KW-0732">Signal</keyword>
<dbReference type="PROSITE" id="PS51704">
    <property type="entry name" value="GP_PDE"/>
    <property type="match status" value="1"/>
</dbReference>
<dbReference type="EMBL" id="BMDY01000028">
    <property type="protein sequence ID" value="GGB18889.1"/>
    <property type="molecule type" value="Genomic_DNA"/>
</dbReference>
<dbReference type="Gene3D" id="3.20.20.190">
    <property type="entry name" value="Phosphatidylinositol (PI) phosphodiesterase"/>
    <property type="match status" value="1"/>
</dbReference>
<accession>A0ABQ1I5J1</accession>
<feature type="signal peptide" evidence="1">
    <location>
        <begin position="1"/>
        <end position="30"/>
    </location>
</feature>
<name>A0ABQ1I5J1_9ALTE</name>
<feature type="chain" id="PRO_5047399417" description="GP-PDE domain-containing protein" evidence="1">
    <location>
        <begin position="31"/>
        <end position="491"/>
    </location>
</feature>
<gene>
    <name evidence="3" type="ORF">GCM10007414_35360</name>
</gene>
<dbReference type="CDD" id="cd08556">
    <property type="entry name" value="GDPD"/>
    <property type="match status" value="1"/>
</dbReference>
<sequence length="491" mass="55139">MWQKSKRSMSGSLKLVLLGLALGLVGCASTSESPDEALQDEVAGLSHLPIGAEGRVFKLSAYSEPQIQDIQYALQARGLYWTAAQTPAYLDQQSCPLDVYAHRGHYLYPENSASSVLMGALGGFDGVEIDVMLTRDGYWVVHHDSVTGRATGRSDGKHFRMSRIKAEQWNSLVVRDKDGQLSQERAPYAIDVFKRWANSYQLGQQLNIEIKQDADIVELNHLLKMARQSLPQGSYFFSSLELDVLKKVRELDSNIYLGYVWEPHSSSIAEVKAVARKATKSDVLYQKYQRQINWVSDYEARKRSRSKSQKYSAKTVREALGLNSGLHVDIRSFVGAPTIYSRSKQAGLAKVVTYSINGSDFHQSQLLALKNMARPLPDQAIMDTSKFEICHRLYPNLASQQVNYQPITELGRVVMSLPNDANFSLLQEQQMYLRDQHYITANGQIRSLKEPAVKPKAAVTQPHQPTTSAVYIPEDEELNLELTPINIEIPN</sequence>
<dbReference type="SUPFAM" id="SSF51695">
    <property type="entry name" value="PLC-like phosphodiesterases"/>
    <property type="match status" value="1"/>
</dbReference>
<keyword evidence="4" id="KW-1185">Reference proteome</keyword>
<evidence type="ECO:0000256" key="1">
    <source>
        <dbReference type="SAM" id="SignalP"/>
    </source>
</evidence>
<proteinExistence type="predicted"/>
<dbReference type="Pfam" id="PF03009">
    <property type="entry name" value="GDPD"/>
    <property type="match status" value="1"/>
</dbReference>
<dbReference type="PANTHER" id="PTHR46211">
    <property type="entry name" value="GLYCEROPHOSPHORYL DIESTER PHOSPHODIESTERASE"/>
    <property type="match status" value="1"/>
</dbReference>
<dbReference type="PANTHER" id="PTHR46211:SF1">
    <property type="entry name" value="GLYCEROPHOSPHODIESTER PHOSPHODIESTERASE, CYTOPLASMIC"/>
    <property type="match status" value="1"/>
</dbReference>
<dbReference type="InterPro" id="IPR017946">
    <property type="entry name" value="PLC-like_Pdiesterase_TIM-brl"/>
</dbReference>
<dbReference type="PROSITE" id="PS51257">
    <property type="entry name" value="PROKAR_LIPOPROTEIN"/>
    <property type="match status" value="1"/>
</dbReference>
<evidence type="ECO:0000313" key="3">
    <source>
        <dbReference type="EMBL" id="GGB18889.1"/>
    </source>
</evidence>
<dbReference type="RefSeq" id="WP_188407565.1">
    <property type="nucleotide sequence ID" value="NZ_BMDY01000028.1"/>
</dbReference>
<comment type="caution">
    <text evidence="3">The sequence shown here is derived from an EMBL/GenBank/DDBJ whole genome shotgun (WGS) entry which is preliminary data.</text>
</comment>
<organism evidence="3 4">
    <name type="scientific">Agarivorans gilvus</name>
    <dbReference type="NCBI Taxonomy" id="680279"/>
    <lineage>
        <taxon>Bacteria</taxon>
        <taxon>Pseudomonadati</taxon>
        <taxon>Pseudomonadota</taxon>
        <taxon>Gammaproteobacteria</taxon>
        <taxon>Alteromonadales</taxon>
        <taxon>Alteromonadaceae</taxon>
        <taxon>Agarivorans</taxon>
    </lineage>
</organism>